<evidence type="ECO:0000256" key="1">
    <source>
        <dbReference type="ARBA" id="ARBA00004651"/>
    </source>
</evidence>
<dbReference type="InterPro" id="IPR004869">
    <property type="entry name" value="MMPL_dom"/>
</dbReference>
<feature type="transmembrane region" description="Helical" evidence="6">
    <location>
        <begin position="365"/>
        <end position="389"/>
    </location>
</feature>
<organism evidence="8">
    <name type="scientific">hydrothermal vent metagenome</name>
    <dbReference type="NCBI Taxonomy" id="652676"/>
    <lineage>
        <taxon>unclassified sequences</taxon>
        <taxon>metagenomes</taxon>
        <taxon>ecological metagenomes</taxon>
    </lineage>
</organism>
<keyword evidence="5 6" id="KW-0472">Membrane</keyword>
<dbReference type="InterPro" id="IPR050545">
    <property type="entry name" value="Mycobact_MmpL"/>
</dbReference>
<dbReference type="AlphaFoldDB" id="A0A3B0XMN2"/>
<evidence type="ECO:0000313" key="8">
    <source>
        <dbReference type="EMBL" id="VAW63139.1"/>
    </source>
</evidence>
<keyword evidence="3 6" id="KW-0812">Transmembrane</keyword>
<feature type="transmembrane region" description="Helical" evidence="6">
    <location>
        <begin position="715"/>
        <end position="735"/>
    </location>
</feature>
<feature type="transmembrane region" description="Helical" evidence="6">
    <location>
        <begin position="300"/>
        <end position="320"/>
    </location>
</feature>
<feature type="transmembrane region" description="Helical" evidence="6">
    <location>
        <begin position="410"/>
        <end position="431"/>
    </location>
</feature>
<sequence>MRPILQSIIWLVTTGFLIGWLYFHLHVVNGISQFMPAAEQDLKLQALMSEMQSGPAASTLMLRLGGADSIELARLSKQLRQALVAQREVFQAVRNNHRSVDLGAFASLFRYRYLLSDTEGWSESVLRETFQQRLSDLRSGGGALPREYLTTDPQLIFMSYLQGLFNVVSHNSGPRLKHGVWFDEKLESALMLVHVRGDSLDLDMMQRAQNEIYRKFSQLVKTASVQLEISGPGIMAVESRAIIEQVVNRLSIFMIILLVIVFSIAYRSLRLLLLAVVPLLTAIIVALVTTQLIFNEVHGIVLAFGITLLGVCLDYPLHFFSHLRTDEKPFLSLKRIWPTLLLSGFSSVLAYLALLGSGFDGLSQLAVFAASGLTAALLTTRYILPLLIAPGRVKPRYWVFDICLSKRQKTLLALFFFSAPVWIIMQAEVVWETSVDAISPVPVSARERDGKLRHELNVPEVSHVFIQSGKNLEEVLQATEYINGQLLELQSLGTISSIWSPSNVLPSVQRQKQRQRALPLDEVLSENLSEALRGMPFRRSAFDPWLEAVAESRSLRTLDYTTVALTPLASVLRQGLFQQQGVWISMTRISGIRSDAELNRWLDEHPDMKKSHVEIKRATERLLIEYRISTFERFLAVVALLVLIIFLWSRSLQKTMWIILPVSIGVLSGFSMPLLSGTAINVFHLLALLLVLGMGLDYSLFFNQAGEDEVERKQCVHAISISALSTSAAFLMLAFSSIPVMVAMGQTVAGGGFMCFISAWALSASVKSENKD</sequence>
<feature type="domain" description="Membrane transport protein MMPL" evidence="7">
    <location>
        <begin position="189"/>
        <end position="389"/>
    </location>
</feature>
<evidence type="ECO:0000256" key="6">
    <source>
        <dbReference type="SAM" id="Phobius"/>
    </source>
</evidence>
<evidence type="ECO:0000256" key="3">
    <source>
        <dbReference type="ARBA" id="ARBA00022692"/>
    </source>
</evidence>
<proteinExistence type="predicted"/>
<keyword evidence="2" id="KW-1003">Cell membrane</keyword>
<protein>
    <recommendedName>
        <fullName evidence="7">Membrane transport protein MMPL domain-containing protein</fullName>
    </recommendedName>
</protein>
<feature type="transmembrane region" description="Helical" evidence="6">
    <location>
        <begin position="340"/>
        <end position="359"/>
    </location>
</feature>
<dbReference type="PANTHER" id="PTHR33406:SF13">
    <property type="entry name" value="MEMBRANE PROTEIN YDFJ"/>
    <property type="match status" value="1"/>
</dbReference>
<keyword evidence="4 6" id="KW-1133">Transmembrane helix</keyword>
<feature type="transmembrane region" description="Helical" evidence="6">
    <location>
        <begin position="631"/>
        <end position="649"/>
    </location>
</feature>
<dbReference type="PANTHER" id="PTHR33406">
    <property type="entry name" value="MEMBRANE PROTEIN MJ1562-RELATED"/>
    <property type="match status" value="1"/>
</dbReference>
<feature type="transmembrane region" description="Helical" evidence="6">
    <location>
        <begin position="246"/>
        <end position="264"/>
    </location>
</feature>
<accession>A0A3B0XMN2</accession>
<gene>
    <name evidence="8" type="ORF">MNBD_GAMMA11-3043</name>
</gene>
<feature type="transmembrane region" description="Helical" evidence="6">
    <location>
        <begin position="741"/>
        <end position="762"/>
    </location>
</feature>
<dbReference type="Gene3D" id="1.20.1640.10">
    <property type="entry name" value="Multidrug efflux transporter AcrB transmembrane domain"/>
    <property type="match status" value="2"/>
</dbReference>
<evidence type="ECO:0000256" key="4">
    <source>
        <dbReference type="ARBA" id="ARBA00022989"/>
    </source>
</evidence>
<feature type="transmembrane region" description="Helical" evidence="6">
    <location>
        <begin position="271"/>
        <end position="294"/>
    </location>
</feature>
<feature type="transmembrane region" description="Helical" evidence="6">
    <location>
        <begin position="682"/>
        <end position="703"/>
    </location>
</feature>
<feature type="transmembrane region" description="Helical" evidence="6">
    <location>
        <begin position="656"/>
        <end position="676"/>
    </location>
</feature>
<feature type="transmembrane region" description="Helical" evidence="6">
    <location>
        <begin position="7"/>
        <end position="25"/>
    </location>
</feature>
<evidence type="ECO:0000256" key="5">
    <source>
        <dbReference type="ARBA" id="ARBA00023136"/>
    </source>
</evidence>
<evidence type="ECO:0000256" key="2">
    <source>
        <dbReference type="ARBA" id="ARBA00022475"/>
    </source>
</evidence>
<dbReference type="GO" id="GO:0005886">
    <property type="term" value="C:plasma membrane"/>
    <property type="evidence" value="ECO:0007669"/>
    <property type="project" value="UniProtKB-SubCell"/>
</dbReference>
<comment type="subcellular location">
    <subcellularLocation>
        <location evidence="1">Cell membrane</location>
        <topology evidence="1">Multi-pass membrane protein</topology>
    </subcellularLocation>
</comment>
<evidence type="ECO:0000259" key="7">
    <source>
        <dbReference type="Pfam" id="PF03176"/>
    </source>
</evidence>
<dbReference type="EMBL" id="UOFG01000193">
    <property type="protein sequence ID" value="VAW63139.1"/>
    <property type="molecule type" value="Genomic_DNA"/>
</dbReference>
<dbReference type="SUPFAM" id="SSF82866">
    <property type="entry name" value="Multidrug efflux transporter AcrB transmembrane domain"/>
    <property type="match status" value="2"/>
</dbReference>
<dbReference type="Pfam" id="PF03176">
    <property type="entry name" value="MMPL"/>
    <property type="match status" value="1"/>
</dbReference>
<name>A0A3B0XMN2_9ZZZZ</name>
<reference evidence="8" key="1">
    <citation type="submission" date="2018-06" db="EMBL/GenBank/DDBJ databases">
        <authorList>
            <person name="Zhirakovskaya E."/>
        </authorList>
    </citation>
    <scope>NUCLEOTIDE SEQUENCE</scope>
</reference>